<evidence type="ECO:0000313" key="11">
    <source>
        <dbReference type="EMBL" id="HGC44246.1"/>
    </source>
</evidence>
<dbReference type="InterPro" id="IPR003593">
    <property type="entry name" value="AAA+_ATPase"/>
</dbReference>
<organism evidence="11">
    <name type="scientific">Acidicaldus sp</name>
    <dbReference type="NCBI Taxonomy" id="1872105"/>
    <lineage>
        <taxon>Bacteria</taxon>
        <taxon>Pseudomonadati</taxon>
        <taxon>Pseudomonadota</taxon>
        <taxon>Alphaproteobacteria</taxon>
        <taxon>Acetobacterales</taxon>
        <taxon>Acetobacteraceae</taxon>
        <taxon>Acidicaldus</taxon>
    </lineage>
</organism>
<evidence type="ECO:0000256" key="5">
    <source>
        <dbReference type="ARBA" id="ARBA00022840"/>
    </source>
</evidence>
<evidence type="ECO:0000256" key="1">
    <source>
        <dbReference type="ARBA" id="ARBA00004651"/>
    </source>
</evidence>
<gene>
    <name evidence="11" type="ORF">ENY07_13655</name>
</gene>
<comment type="caution">
    <text evidence="11">The sequence shown here is derived from an EMBL/GenBank/DDBJ whole genome shotgun (WGS) entry which is preliminary data.</text>
</comment>
<feature type="domain" description="ABC transmembrane type-1" evidence="10">
    <location>
        <begin position="31"/>
        <end position="312"/>
    </location>
</feature>
<sequence length="590" mass="63754">MGGGNDRLESLARRPIAFIFSYVRRHLLAHAVVLGAVMLAVGFSVSSQYALKHLVDTLMAHRIGAVWWAFGLLAGVIAADNLTWRLAGWVASYAFVTVTGDVRRDLFVHLTGHAPAFFAERQPGTLAGRITTTANAIFTVENLFSWNVMPPCLAVILAIGFLASVDPVMALVISVIAAGLAGLLIRLARGGAPLHHAYAAAAAAVDGELVDVINNISLVRAFSAFGRERARFARRIAGEMKARGESLRYLERLRLLHAATTALLTAGLLAWGILLWQRGQASAGDMVLVSTLGFIILHGTRDLAVALVDMVQHVARLSEALSTLLLPHELRDAADARGLAAPRGLVEFRDVAFAYPGGNPVLKDFNLRIEPGTRLGLVGRSGSGKTTVLTLLQRFRDIDGGEILIDGQNIADLTQDSLHKAISVVPQDVLMFHRSVLENIRYGQPDASDAEVVAAAEAARCHEFIIQLPEGYDTMVGDRGVKLSGGQRQRIAIARAFLRNAPVLLLDEATSALDSESEQAVQAALNHLMRGRTVIAVAHRLATLKDFDRIVVMQTGRIAQDGSPLVLEQTPGLYREMRRRQALHLVEEAA</sequence>
<dbReference type="PROSITE" id="PS00211">
    <property type="entry name" value="ABC_TRANSPORTER_1"/>
    <property type="match status" value="1"/>
</dbReference>
<dbReference type="GO" id="GO:0034040">
    <property type="term" value="F:ATPase-coupled lipid transmembrane transporter activity"/>
    <property type="evidence" value="ECO:0007669"/>
    <property type="project" value="TreeGrafter"/>
</dbReference>
<dbReference type="Pfam" id="PF00664">
    <property type="entry name" value="ABC_membrane"/>
    <property type="match status" value="1"/>
</dbReference>
<dbReference type="InterPro" id="IPR011527">
    <property type="entry name" value="ABC1_TM_dom"/>
</dbReference>
<evidence type="ECO:0000259" key="9">
    <source>
        <dbReference type="PROSITE" id="PS50893"/>
    </source>
</evidence>
<protein>
    <submittedName>
        <fullName evidence="11">ABC transporter ATP-binding protein</fullName>
    </submittedName>
</protein>
<evidence type="ECO:0000259" key="10">
    <source>
        <dbReference type="PROSITE" id="PS50929"/>
    </source>
</evidence>
<dbReference type="InterPro" id="IPR027417">
    <property type="entry name" value="P-loop_NTPase"/>
</dbReference>
<dbReference type="Gene3D" id="1.20.1560.10">
    <property type="entry name" value="ABC transporter type 1, transmembrane domain"/>
    <property type="match status" value="1"/>
</dbReference>
<keyword evidence="5 11" id="KW-0067">ATP-binding</keyword>
<dbReference type="FunFam" id="3.40.50.300:FF:000287">
    <property type="entry name" value="Multidrug ABC transporter ATP-binding protein"/>
    <property type="match status" value="1"/>
</dbReference>
<dbReference type="PANTHER" id="PTHR24221:SF654">
    <property type="entry name" value="ATP-BINDING CASSETTE SUB-FAMILY B MEMBER 6"/>
    <property type="match status" value="1"/>
</dbReference>
<name>A0A8J4M6X2_9PROT</name>
<dbReference type="InterPro" id="IPR036640">
    <property type="entry name" value="ABC1_TM_sf"/>
</dbReference>
<accession>A0A8J4M6X2</accession>
<dbReference type="AlphaFoldDB" id="A0A8J4M6X2"/>
<dbReference type="PANTHER" id="PTHR24221">
    <property type="entry name" value="ATP-BINDING CASSETTE SUB-FAMILY B"/>
    <property type="match status" value="1"/>
</dbReference>
<dbReference type="PROSITE" id="PS50893">
    <property type="entry name" value="ABC_TRANSPORTER_2"/>
    <property type="match status" value="1"/>
</dbReference>
<dbReference type="Pfam" id="PF00005">
    <property type="entry name" value="ABC_tran"/>
    <property type="match status" value="1"/>
</dbReference>
<evidence type="ECO:0000256" key="4">
    <source>
        <dbReference type="ARBA" id="ARBA00022741"/>
    </source>
</evidence>
<comment type="subcellular location">
    <subcellularLocation>
        <location evidence="1">Cell membrane</location>
        <topology evidence="1">Multi-pass membrane protein</topology>
    </subcellularLocation>
</comment>
<dbReference type="SMART" id="SM00382">
    <property type="entry name" value="AAA"/>
    <property type="match status" value="1"/>
</dbReference>
<keyword evidence="4" id="KW-0547">Nucleotide-binding</keyword>
<dbReference type="SUPFAM" id="SSF90123">
    <property type="entry name" value="ABC transporter transmembrane region"/>
    <property type="match status" value="1"/>
</dbReference>
<dbReference type="CDD" id="cd07346">
    <property type="entry name" value="ABC_6TM_exporters"/>
    <property type="match status" value="1"/>
</dbReference>
<proteinExistence type="predicted"/>
<feature type="transmembrane region" description="Helical" evidence="8">
    <location>
        <begin position="168"/>
        <end position="188"/>
    </location>
</feature>
<reference evidence="11" key="1">
    <citation type="journal article" date="2020" name="mSystems">
        <title>Genome- and Community-Level Interaction Insights into Carbon Utilization and Element Cycling Functions of Hydrothermarchaeota in Hydrothermal Sediment.</title>
        <authorList>
            <person name="Zhou Z."/>
            <person name="Liu Y."/>
            <person name="Xu W."/>
            <person name="Pan J."/>
            <person name="Luo Z.H."/>
            <person name="Li M."/>
        </authorList>
    </citation>
    <scope>NUCLEOTIDE SEQUENCE</scope>
    <source>
        <strain evidence="11">SpSt-997</strain>
    </source>
</reference>
<feature type="domain" description="ABC transporter" evidence="9">
    <location>
        <begin position="346"/>
        <end position="580"/>
    </location>
</feature>
<evidence type="ECO:0000256" key="3">
    <source>
        <dbReference type="ARBA" id="ARBA00022692"/>
    </source>
</evidence>
<feature type="transmembrane region" description="Helical" evidence="8">
    <location>
        <begin position="143"/>
        <end position="162"/>
    </location>
</feature>
<evidence type="ECO:0000256" key="6">
    <source>
        <dbReference type="ARBA" id="ARBA00022989"/>
    </source>
</evidence>
<keyword evidence="7 8" id="KW-0472">Membrane</keyword>
<dbReference type="SUPFAM" id="SSF52540">
    <property type="entry name" value="P-loop containing nucleoside triphosphate hydrolases"/>
    <property type="match status" value="1"/>
</dbReference>
<keyword evidence="2" id="KW-0813">Transport</keyword>
<dbReference type="EMBL" id="DTQM01000257">
    <property type="protein sequence ID" value="HGC44246.1"/>
    <property type="molecule type" value="Genomic_DNA"/>
</dbReference>
<dbReference type="InterPro" id="IPR003439">
    <property type="entry name" value="ABC_transporter-like_ATP-bd"/>
</dbReference>
<keyword evidence="3 8" id="KW-0812">Transmembrane</keyword>
<feature type="transmembrane region" description="Helical" evidence="8">
    <location>
        <begin position="65"/>
        <end position="84"/>
    </location>
</feature>
<evidence type="ECO:0000256" key="8">
    <source>
        <dbReference type="SAM" id="Phobius"/>
    </source>
</evidence>
<keyword evidence="6 8" id="KW-1133">Transmembrane helix</keyword>
<dbReference type="GO" id="GO:0005886">
    <property type="term" value="C:plasma membrane"/>
    <property type="evidence" value="ECO:0007669"/>
    <property type="project" value="UniProtKB-SubCell"/>
</dbReference>
<dbReference type="InterPro" id="IPR039421">
    <property type="entry name" value="Type_1_exporter"/>
</dbReference>
<dbReference type="GO" id="GO:0140359">
    <property type="term" value="F:ABC-type transporter activity"/>
    <property type="evidence" value="ECO:0007669"/>
    <property type="project" value="InterPro"/>
</dbReference>
<dbReference type="Gene3D" id="3.40.50.300">
    <property type="entry name" value="P-loop containing nucleotide triphosphate hydrolases"/>
    <property type="match status" value="1"/>
</dbReference>
<evidence type="ECO:0000256" key="2">
    <source>
        <dbReference type="ARBA" id="ARBA00022448"/>
    </source>
</evidence>
<dbReference type="InterPro" id="IPR017871">
    <property type="entry name" value="ABC_transporter-like_CS"/>
</dbReference>
<feature type="transmembrane region" description="Helical" evidence="8">
    <location>
        <begin position="255"/>
        <end position="276"/>
    </location>
</feature>
<dbReference type="GO" id="GO:0005524">
    <property type="term" value="F:ATP binding"/>
    <property type="evidence" value="ECO:0007669"/>
    <property type="project" value="UniProtKB-KW"/>
</dbReference>
<dbReference type="PROSITE" id="PS50929">
    <property type="entry name" value="ABC_TM1F"/>
    <property type="match status" value="1"/>
</dbReference>
<dbReference type="GO" id="GO:0016887">
    <property type="term" value="F:ATP hydrolysis activity"/>
    <property type="evidence" value="ECO:0007669"/>
    <property type="project" value="InterPro"/>
</dbReference>
<evidence type="ECO:0000256" key="7">
    <source>
        <dbReference type="ARBA" id="ARBA00023136"/>
    </source>
</evidence>
<feature type="transmembrane region" description="Helical" evidence="8">
    <location>
        <begin position="27"/>
        <end position="45"/>
    </location>
</feature>